<dbReference type="PROSITE" id="PS50850">
    <property type="entry name" value="MFS"/>
    <property type="match status" value="1"/>
</dbReference>
<gene>
    <name evidence="8" type="primary">slc49a3</name>
</gene>
<dbReference type="InterPro" id="IPR011701">
    <property type="entry name" value="MFS"/>
</dbReference>
<feature type="transmembrane region" description="Helical" evidence="6">
    <location>
        <begin position="336"/>
        <end position="353"/>
    </location>
</feature>
<dbReference type="Pfam" id="PF07690">
    <property type="entry name" value="MFS_1"/>
    <property type="match status" value="1"/>
</dbReference>
<feature type="transmembrane region" description="Helical" evidence="6">
    <location>
        <begin position="176"/>
        <end position="196"/>
    </location>
</feature>
<keyword evidence="2 6" id="KW-0812">Transmembrane</keyword>
<feature type="domain" description="Major facilitator superfamily (MFS) profile" evidence="7">
    <location>
        <begin position="41"/>
        <end position="466"/>
    </location>
</feature>
<evidence type="ECO:0000256" key="4">
    <source>
        <dbReference type="ARBA" id="ARBA00023136"/>
    </source>
</evidence>
<dbReference type="InterPro" id="IPR036259">
    <property type="entry name" value="MFS_trans_sf"/>
</dbReference>
<feature type="region of interest" description="Disordered" evidence="5">
    <location>
        <begin position="476"/>
        <end position="495"/>
    </location>
</feature>
<feature type="transmembrane region" description="Helical" evidence="6">
    <location>
        <begin position="397"/>
        <end position="417"/>
    </location>
</feature>
<comment type="subcellular location">
    <subcellularLocation>
        <location evidence="1">Membrane</location>
        <topology evidence="1">Multi-pass membrane protein</topology>
    </subcellularLocation>
</comment>
<feature type="transmembrane region" description="Helical" evidence="6">
    <location>
        <begin position="106"/>
        <end position="128"/>
    </location>
</feature>
<keyword evidence="3 6" id="KW-1133">Transmembrane helix</keyword>
<evidence type="ECO:0000313" key="8">
    <source>
        <dbReference type="Ensembl" id="ENSSRHP00000035667.1"/>
    </source>
</evidence>
<dbReference type="Ensembl" id="ENSSRHT00000036712.1">
    <property type="protein sequence ID" value="ENSSRHP00000035667.1"/>
    <property type="gene ID" value="ENSSRHG00000018307.1"/>
</dbReference>
<dbReference type="GO" id="GO:0022857">
    <property type="term" value="F:transmembrane transporter activity"/>
    <property type="evidence" value="ECO:0007669"/>
    <property type="project" value="InterPro"/>
</dbReference>
<dbReference type="PANTHER" id="PTHR10924:SF6">
    <property type="entry name" value="SOLUTE CARRIER FAMILY 49 MEMBER A3"/>
    <property type="match status" value="1"/>
</dbReference>
<accession>A0A673IDE3</accession>
<evidence type="ECO:0000256" key="1">
    <source>
        <dbReference type="ARBA" id="ARBA00004141"/>
    </source>
</evidence>
<evidence type="ECO:0000313" key="9">
    <source>
        <dbReference type="Proteomes" id="UP000472270"/>
    </source>
</evidence>
<evidence type="ECO:0000256" key="6">
    <source>
        <dbReference type="SAM" id="Phobius"/>
    </source>
</evidence>
<dbReference type="PANTHER" id="PTHR10924">
    <property type="entry name" value="MAJOR FACILITATOR SUPERFAMILY PROTEIN-RELATED"/>
    <property type="match status" value="1"/>
</dbReference>
<keyword evidence="9" id="KW-1185">Reference proteome</keyword>
<evidence type="ECO:0000256" key="5">
    <source>
        <dbReference type="SAM" id="MobiDB-lite"/>
    </source>
</evidence>
<evidence type="ECO:0000256" key="2">
    <source>
        <dbReference type="ARBA" id="ARBA00022692"/>
    </source>
</evidence>
<dbReference type="Proteomes" id="UP000472270">
    <property type="component" value="Unassembled WGS sequence"/>
</dbReference>
<feature type="transmembrane region" description="Helical" evidence="6">
    <location>
        <begin position="437"/>
        <end position="461"/>
    </location>
</feature>
<feature type="transmembrane region" description="Helical" evidence="6">
    <location>
        <begin position="202"/>
        <end position="229"/>
    </location>
</feature>
<proteinExistence type="predicted"/>
<organism evidence="8 9">
    <name type="scientific">Sinocyclocheilus rhinocerous</name>
    <dbReference type="NCBI Taxonomy" id="307959"/>
    <lineage>
        <taxon>Eukaryota</taxon>
        <taxon>Metazoa</taxon>
        <taxon>Chordata</taxon>
        <taxon>Craniata</taxon>
        <taxon>Vertebrata</taxon>
        <taxon>Euteleostomi</taxon>
        <taxon>Actinopterygii</taxon>
        <taxon>Neopterygii</taxon>
        <taxon>Teleostei</taxon>
        <taxon>Ostariophysi</taxon>
        <taxon>Cypriniformes</taxon>
        <taxon>Cyprinidae</taxon>
        <taxon>Cyprininae</taxon>
        <taxon>Sinocyclocheilus</taxon>
    </lineage>
</organism>
<feature type="transmembrane region" description="Helical" evidence="6">
    <location>
        <begin position="39"/>
        <end position="59"/>
    </location>
</feature>
<feature type="transmembrane region" description="Helical" evidence="6">
    <location>
        <begin position="359"/>
        <end position="376"/>
    </location>
</feature>
<feature type="transmembrane region" description="Helical" evidence="6">
    <location>
        <begin position="301"/>
        <end position="324"/>
    </location>
</feature>
<protein>
    <recommendedName>
        <fullName evidence="7">Major facilitator superfamily (MFS) profile domain-containing protein</fullName>
    </recommendedName>
</protein>
<dbReference type="AlphaFoldDB" id="A0A673IDE3"/>
<feature type="transmembrane region" description="Helical" evidence="6">
    <location>
        <begin position="266"/>
        <end position="289"/>
    </location>
</feature>
<name>A0A673IDE3_9TELE</name>
<feature type="transmembrane region" description="Helical" evidence="6">
    <location>
        <begin position="79"/>
        <end position="99"/>
    </location>
</feature>
<dbReference type="InterPro" id="IPR049680">
    <property type="entry name" value="FLVCR1-2_SLC49-like"/>
</dbReference>
<dbReference type="GO" id="GO:0016020">
    <property type="term" value="C:membrane"/>
    <property type="evidence" value="ECO:0007669"/>
    <property type="project" value="UniProtKB-SubCell"/>
</dbReference>
<reference evidence="8" key="2">
    <citation type="submission" date="2025-09" db="UniProtKB">
        <authorList>
            <consortium name="Ensembl"/>
        </authorList>
    </citation>
    <scope>IDENTIFICATION</scope>
</reference>
<evidence type="ECO:0000259" key="7">
    <source>
        <dbReference type="PROSITE" id="PS50850"/>
    </source>
</evidence>
<dbReference type="InterPro" id="IPR020846">
    <property type="entry name" value="MFS_dom"/>
</dbReference>
<evidence type="ECO:0000256" key="3">
    <source>
        <dbReference type="ARBA" id="ARBA00022989"/>
    </source>
</evidence>
<sequence>MDDGSAETEALIGISSEDGRSHLDARNTAAEFKVYKRRWFILFVLCLLNCSNAMAWLTFAPVADQTAQYLRVSLNLVNWLSLVYIVVAVFFSLITTWVLDTLGLRFSLIMGSWLNMLGAILRVIGMLSCIPERAIFPMVMGGQTLCAFAQPFVIFAPTKLAALWFPDHQRATANMMASMANTVGLLLANIFSPMILSYTNTLFMLLLLYSVFWVLLIYDIHATIACLIATVGIRERVPPTPPSASMVTSSSEPFLQGVKLLLTNKAYVFLLVCFGSGIGVFTCFSTLLEQILCVKGYSNDFAGLCGAVAIVFGVLGAFLLGLYVDKTKKFTEVTKINMCLTSLGCSVFAVVSQLSEQKFIIGAVCAWFGFFGYSVYPIAMELGVECSYPVGEATSSGLIFVSGQIQAALYLLLLQALAKPMAESPLSVCATGTDANLSWTVPVLVMAGLCTLGTCCFVGFFHTDYRRLRAEATASPNRVTDQSTGGDTWANSTDA</sequence>
<feature type="transmembrane region" description="Helical" evidence="6">
    <location>
        <begin position="134"/>
        <end position="155"/>
    </location>
</feature>
<keyword evidence="4 6" id="KW-0472">Membrane</keyword>
<dbReference type="SUPFAM" id="SSF103473">
    <property type="entry name" value="MFS general substrate transporter"/>
    <property type="match status" value="1"/>
</dbReference>
<dbReference type="CDD" id="cd17399">
    <property type="entry name" value="MFS_MFSD7"/>
    <property type="match status" value="1"/>
</dbReference>
<dbReference type="Gene3D" id="1.20.1250.20">
    <property type="entry name" value="MFS general substrate transporter like domains"/>
    <property type="match status" value="2"/>
</dbReference>
<reference evidence="8" key="1">
    <citation type="submission" date="2025-08" db="UniProtKB">
        <authorList>
            <consortium name="Ensembl"/>
        </authorList>
    </citation>
    <scope>IDENTIFICATION</scope>
</reference>